<feature type="coiled-coil region" evidence="1">
    <location>
        <begin position="73"/>
        <end position="100"/>
    </location>
</feature>
<dbReference type="Gramene" id="RZC84241">
    <property type="protein sequence ID" value="RZC84241"/>
    <property type="gene ID" value="C5167_047026"/>
</dbReference>
<name>A0A4Y7LJ19_PAPSO</name>
<sequence length="741" mass="82030">MVQFTVTIEELHSQSLLLGRESSKWAKEKLLKEQFHSKRQVMEIGEQLADGFHAVFEASAKARAAVAEVLVYLAEAAKYMLKAKHEVEELRKRARVMNENTTISASQLPLENVLYDHMASYQAAVEDFGVGVDSLISEAPAVDVPPVTTSLAGRQVHPQAINAPSGAEAAAVPSQTKPMDYSEKRPIFNPRVEPREVARRLVRPRLAHPEGASGDAEMSKVEASSNNADSKVVGPSHDSEREANFGTTQRDIVYVYRRKRPFSLALTPDEVRIDSRTDDAVDAACEEPVDPEKDDIMPAAGEETIDSKRDYSDAAVAQSSPEEELNGSLLDGESQNKINPSSEKLLMDDQVKESEEDIEESTRDGVEQDPQQQPIAAEVENDRDVRELLSDLANPQNDGGFDMILEAEENLAKSVIVIVDVEDKEAVPLAAVVPKPVSHGILLYEKNEMGELMEETAEDNDKSNSGNEEEGAVDDIEQSPKGSFGAGPTDLLHKGRLNVWVEKCLEKLGVHGDVEYEDIVSRVNAVKVYVNVHGSFGVKKSGYGAVLRDEEFFPLVSWSSIIPAEECISAFYSQLKGVSLGVSMAFKYQIFDLEIYSSSTYVIRVIKNAWMRIMLLESRSRENAGGRDGGRGRGMGNYTTCRECQRSVINLCKDCTMNILPPDEKKDTVKIHFLLVCIMSHVLELRKKGLFGFHVLSADLMCKRNATAEFLADLGEDKNMSLAEIFRSEKLSNILFEEAHE</sequence>
<dbReference type="EMBL" id="CM010725">
    <property type="protein sequence ID" value="RZC84241.1"/>
    <property type="molecule type" value="Genomic_DNA"/>
</dbReference>
<organism evidence="3 4">
    <name type="scientific">Papaver somniferum</name>
    <name type="common">Opium poppy</name>
    <dbReference type="NCBI Taxonomy" id="3469"/>
    <lineage>
        <taxon>Eukaryota</taxon>
        <taxon>Viridiplantae</taxon>
        <taxon>Streptophyta</taxon>
        <taxon>Embryophyta</taxon>
        <taxon>Tracheophyta</taxon>
        <taxon>Spermatophyta</taxon>
        <taxon>Magnoliopsida</taxon>
        <taxon>Ranunculales</taxon>
        <taxon>Papaveraceae</taxon>
        <taxon>Papaveroideae</taxon>
        <taxon>Papaver</taxon>
    </lineage>
</organism>
<feature type="region of interest" description="Disordered" evidence="2">
    <location>
        <begin position="160"/>
        <end position="185"/>
    </location>
</feature>
<reference evidence="3 4" key="1">
    <citation type="journal article" date="2018" name="Science">
        <title>The opium poppy genome and morphinan production.</title>
        <authorList>
            <person name="Guo L."/>
            <person name="Winzer T."/>
            <person name="Yang X."/>
            <person name="Li Y."/>
            <person name="Ning Z."/>
            <person name="He Z."/>
            <person name="Teodor R."/>
            <person name="Lu Y."/>
            <person name="Bowser T.A."/>
            <person name="Graham I.A."/>
            <person name="Ye K."/>
        </authorList>
    </citation>
    <scope>NUCLEOTIDE SEQUENCE [LARGE SCALE GENOMIC DNA]</scope>
    <source>
        <strain evidence="4">cv. HN1</strain>
        <tissue evidence="3">Leaves</tissue>
    </source>
</reference>
<feature type="region of interest" description="Disordered" evidence="2">
    <location>
        <begin position="303"/>
        <end position="374"/>
    </location>
</feature>
<keyword evidence="1" id="KW-0175">Coiled coil</keyword>
<feature type="compositionally biased region" description="Polar residues" evidence="2">
    <location>
        <begin position="333"/>
        <end position="342"/>
    </location>
</feature>
<evidence type="ECO:0000256" key="2">
    <source>
        <dbReference type="SAM" id="MobiDB-lite"/>
    </source>
</evidence>
<dbReference type="STRING" id="3469.A0A4Y7LJ19"/>
<evidence type="ECO:0000256" key="1">
    <source>
        <dbReference type="SAM" id="Coils"/>
    </source>
</evidence>
<feature type="compositionally biased region" description="Acidic residues" evidence="2">
    <location>
        <begin position="467"/>
        <end position="477"/>
    </location>
</feature>
<evidence type="ECO:0000313" key="3">
    <source>
        <dbReference type="EMBL" id="RZC84241.1"/>
    </source>
</evidence>
<dbReference type="Proteomes" id="UP000316621">
    <property type="component" value="Chromosome 11"/>
</dbReference>
<gene>
    <name evidence="3" type="ORF">C5167_047026</name>
</gene>
<evidence type="ECO:0000313" key="4">
    <source>
        <dbReference type="Proteomes" id="UP000316621"/>
    </source>
</evidence>
<dbReference type="AlphaFoldDB" id="A0A4Y7LJ19"/>
<protein>
    <submittedName>
        <fullName evidence="3">Uncharacterized protein</fullName>
    </submittedName>
</protein>
<feature type="region of interest" description="Disordered" evidence="2">
    <location>
        <begin position="453"/>
        <end position="485"/>
    </location>
</feature>
<proteinExistence type="predicted"/>
<accession>A0A4Y7LJ19</accession>
<feature type="region of interest" description="Disordered" evidence="2">
    <location>
        <begin position="202"/>
        <end position="245"/>
    </location>
</feature>
<keyword evidence="4" id="KW-1185">Reference proteome</keyword>